<keyword evidence="2" id="KW-0813">Transport</keyword>
<dbReference type="PROSITE" id="PS00211">
    <property type="entry name" value="ABC_TRANSPORTER_1"/>
    <property type="match status" value="2"/>
</dbReference>
<dbReference type="InterPro" id="IPR003593">
    <property type="entry name" value="AAA+_ATPase"/>
</dbReference>
<organism evidence="6">
    <name type="scientific">invertebrate metagenome</name>
    <dbReference type="NCBI Taxonomy" id="1711999"/>
    <lineage>
        <taxon>unclassified sequences</taxon>
        <taxon>metagenomes</taxon>
        <taxon>organismal metagenomes</taxon>
    </lineage>
</organism>
<dbReference type="EC" id="3.6.3.-" evidence="6"/>
<dbReference type="FunFam" id="3.40.50.300:FF:000016">
    <property type="entry name" value="Oligopeptide ABC transporter ATP-binding component"/>
    <property type="match status" value="1"/>
</dbReference>
<dbReference type="Pfam" id="PF08352">
    <property type="entry name" value="oligo_HPY"/>
    <property type="match status" value="1"/>
</dbReference>
<reference evidence="6" key="1">
    <citation type="journal article" date="2017" name="Appl. Environ. Microbiol.">
        <title>Molecular characterization of an Endozoicomonas-like organism causing infection in king scallop Pecten maximus L.</title>
        <authorList>
            <person name="Cano I."/>
            <person name="van Aerle R."/>
            <person name="Ross S."/>
            <person name="Verner-Jeffreys D.W."/>
            <person name="Paley R.K."/>
            <person name="Rimmer G."/>
            <person name="Ryder D."/>
            <person name="Hooper P."/>
            <person name="Stone D."/>
            <person name="Feist S.W."/>
        </authorList>
    </citation>
    <scope>NUCLEOTIDE SEQUENCE</scope>
</reference>
<dbReference type="PANTHER" id="PTHR43776:SF7">
    <property type="entry name" value="D,D-DIPEPTIDE TRANSPORT ATP-BINDING PROTEIN DDPF-RELATED"/>
    <property type="match status" value="1"/>
</dbReference>
<dbReference type="PANTHER" id="PTHR43776">
    <property type="entry name" value="TRANSPORT ATP-BINDING PROTEIN"/>
    <property type="match status" value="1"/>
</dbReference>
<feature type="domain" description="ABC transporter" evidence="5">
    <location>
        <begin position="10"/>
        <end position="257"/>
    </location>
</feature>
<dbReference type="GO" id="GO:0016887">
    <property type="term" value="F:ATP hydrolysis activity"/>
    <property type="evidence" value="ECO:0007669"/>
    <property type="project" value="InterPro"/>
</dbReference>
<dbReference type="NCBIfam" id="NF007739">
    <property type="entry name" value="PRK10419.1"/>
    <property type="match status" value="2"/>
</dbReference>
<dbReference type="Gene3D" id="3.40.50.300">
    <property type="entry name" value="P-loop containing nucleotide triphosphate hydrolases"/>
    <property type="match status" value="2"/>
</dbReference>
<evidence type="ECO:0000259" key="5">
    <source>
        <dbReference type="PROSITE" id="PS50893"/>
    </source>
</evidence>
<dbReference type="Pfam" id="PF00005">
    <property type="entry name" value="ABC_tran"/>
    <property type="match status" value="2"/>
</dbReference>
<proteinExistence type="inferred from homology"/>
<dbReference type="SUPFAM" id="SSF52540">
    <property type="entry name" value="P-loop containing nucleoside triphosphate hydrolases"/>
    <property type="match status" value="2"/>
</dbReference>
<comment type="similarity">
    <text evidence="1">Belongs to the ABC transporter superfamily.</text>
</comment>
<sequence length="529" mass="59599">MTSLPYLLNIKNLSVDFYQGETSISAVDHISFDIKAGHTLGLVGESGCGKSVIASAIMGLLPKNARYSGEILFKNQALHNYSQNQLRTLRGSQIAMIFQEPMTALNPLHTLQKQINEPMMLHFGMDEKKATQKTLELMDRVGISHVKQRLKCFPHELSGGQRQRAMIAMALSCQPTLLIADEPTTALDVTTQKQVMELLAELQKDMNMAVLFISHDLNLIRHVSDRVCVMKSGKILEINKTHALFQKPQHRYTRQLIDAIPHGKPVPVMSNSPYVLQCRGIYTWFPIKRGILRKTVDHVKAISDVTCSLRQGETLGIVGESGSGKTTLALAILKLLSYRGYISFKNKPLHKLSEKQFRPFRRFMQIVFQDPYGSLSPRMTIADIVREGLEIHYPDEKPNHLAIIKQALTDVGIEPNAMDRYPHEFSGGQRQRIAIARALVLKPELLILDEPTSALDRTVQSQIICLLRQLQKQYNLSYLFISHDLAVVKAISHRIIVIRHGKLIEEGNTETIFSAPQHKHTKALIKAAF</sequence>
<dbReference type="NCBIfam" id="NF008453">
    <property type="entry name" value="PRK11308.1"/>
    <property type="match status" value="2"/>
</dbReference>
<dbReference type="InterPro" id="IPR013563">
    <property type="entry name" value="Oligopep_ABC_C"/>
</dbReference>
<name>A0A2H9T840_9ZZZZ</name>
<dbReference type="GO" id="GO:0055085">
    <property type="term" value="P:transmembrane transport"/>
    <property type="evidence" value="ECO:0007669"/>
    <property type="project" value="UniProtKB-ARBA"/>
</dbReference>
<dbReference type="InterPro" id="IPR017871">
    <property type="entry name" value="ABC_transporter-like_CS"/>
</dbReference>
<dbReference type="AlphaFoldDB" id="A0A2H9T840"/>
<accession>A0A2H9T840</accession>
<dbReference type="PROSITE" id="PS50893">
    <property type="entry name" value="ABC_TRANSPORTER_2"/>
    <property type="match status" value="2"/>
</dbReference>
<dbReference type="InterPro" id="IPR027417">
    <property type="entry name" value="P-loop_NTPase"/>
</dbReference>
<dbReference type="GO" id="GO:0015833">
    <property type="term" value="P:peptide transport"/>
    <property type="evidence" value="ECO:0007669"/>
    <property type="project" value="InterPro"/>
</dbReference>
<evidence type="ECO:0000313" key="6">
    <source>
        <dbReference type="EMBL" id="PJE79328.1"/>
    </source>
</evidence>
<keyword evidence="6" id="KW-0378">Hydrolase</keyword>
<evidence type="ECO:0000256" key="4">
    <source>
        <dbReference type="ARBA" id="ARBA00022840"/>
    </source>
</evidence>
<comment type="caution">
    <text evidence="6">The sequence shown here is derived from an EMBL/GenBank/DDBJ whole genome shotgun (WGS) entry which is preliminary data.</text>
</comment>
<dbReference type="InterPro" id="IPR003439">
    <property type="entry name" value="ABC_transporter-like_ATP-bd"/>
</dbReference>
<evidence type="ECO:0000256" key="3">
    <source>
        <dbReference type="ARBA" id="ARBA00022741"/>
    </source>
</evidence>
<dbReference type="CDD" id="cd03257">
    <property type="entry name" value="ABC_NikE_OppD_transporters"/>
    <property type="match status" value="2"/>
</dbReference>
<keyword evidence="4 6" id="KW-0067">ATP-binding</keyword>
<dbReference type="EMBL" id="NSIT01000077">
    <property type="protein sequence ID" value="PJE79328.1"/>
    <property type="molecule type" value="Genomic_DNA"/>
</dbReference>
<feature type="domain" description="ABC transporter" evidence="5">
    <location>
        <begin position="287"/>
        <end position="525"/>
    </location>
</feature>
<evidence type="ECO:0000256" key="1">
    <source>
        <dbReference type="ARBA" id="ARBA00005417"/>
    </source>
</evidence>
<protein>
    <submittedName>
        <fullName evidence="6">Glutathione import ATP-binding protein GsiA</fullName>
        <ecNumber evidence="6">3.6.3.-</ecNumber>
    </submittedName>
</protein>
<evidence type="ECO:0000256" key="2">
    <source>
        <dbReference type="ARBA" id="ARBA00022448"/>
    </source>
</evidence>
<gene>
    <name evidence="6" type="primary">gsiA_2</name>
    <name evidence="6" type="ORF">CI610_01713</name>
</gene>
<dbReference type="SMART" id="SM00382">
    <property type="entry name" value="AAA"/>
    <property type="match status" value="2"/>
</dbReference>
<keyword evidence="3" id="KW-0547">Nucleotide-binding</keyword>
<dbReference type="InterPro" id="IPR050319">
    <property type="entry name" value="ABC_transp_ATP-bind"/>
</dbReference>
<dbReference type="GO" id="GO:0005524">
    <property type="term" value="F:ATP binding"/>
    <property type="evidence" value="ECO:0007669"/>
    <property type="project" value="UniProtKB-KW"/>
</dbReference>